<dbReference type="Gene3D" id="2.40.160.200">
    <property type="entry name" value="LURP1-related"/>
    <property type="match status" value="1"/>
</dbReference>
<dbReference type="Proteomes" id="UP001234989">
    <property type="component" value="Chromosome 9"/>
</dbReference>
<dbReference type="InterPro" id="IPR007612">
    <property type="entry name" value="LOR"/>
</dbReference>
<proteinExistence type="inferred from homology"/>
<reference evidence="2" key="1">
    <citation type="submission" date="2023-08" db="EMBL/GenBank/DDBJ databases">
        <title>A de novo genome assembly of Solanum verrucosum Schlechtendal, a Mexican diploid species geographically isolated from the other diploid A-genome species in potato relatives.</title>
        <authorList>
            <person name="Hosaka K."/>
        </authorList>
    </citation>
    <scope>NUCLEOTIDE SEQUENCE</scope>
    <source>
        <tissue evidence="2">Young leaves</tissue>
    </source>
</reference>
<dbReference type="AlphaFoldDB" id="A0AAF0UFN9"/>
<dbReference type="EMBL" id="CP133620">
    <property type="protein sequence ID" value="WMV45172.1"/>
    <property type="molecule type" value="Genomic_DNA"/>
</dbReference>
<dbReference type="InterPro" id="IPR025659">
    <property type="entry name" value="Tubby-like_C"/>
</dbReference>
<evidence type="ECO:0000313" key="2">
    <source>
        <dbReference type="EMBL" id="WMV45172.1"/>
    </source>
</evidence>
<protein>
    <submittedName>
        <fullName evidence="2">Uncharacterized protein</fullName>
    </submittedName>
</protein>
<comment type="similarity">
    <text evidence="1">Belongs to the LOR family.</text>
</comment>
<sequence>MNGNFVFKVKGTSFGWHDKRVILDAADNPLITLKQKVHINDGAATGAAAGLGTAAAGLGAAVATGF</sequence>
<organism evidence="2 3">
    <name type="scientific">Solanum verrucosum</name>
    <dbReference type="NCBI Taxonomy" id="315347"/>
    <lineage>
        <taxon>Eukaryota</taxon>
        <taxon>Viridiplantae</taxon>
        <taxon>Streptophyta</taxon>
        <taxon>Embryophyta</taxon>
        <taxon>Tracheophyta</taxon>
        <taxon>Spermatophyta</taxon>
        <taxon>Magnoliopsida</taxon>
        <taxon>eudicotyledons</taxon>
        <taxon>Gunneridae</taxon>
        <taxon>Pentapetalae</taxon>
        <taxon>asterids</taxon>
        <taxon>lamiids</taxon>
        <taxon>Solanales</taxon>
        <taxon>Solanaceae</taxon>
        <taxon>Solanoideae</taxon>
        <taxon>Solaneae</taxon>
        <taxon>Solanum</taxon>
    </lineage>
</organism>
<dbReference type="InterPro" id="IPR038595">
    <property type="entry name" value="LOR_sf"/>
</dbReference>
<dbReference type="Pfam" id="PF04525">
    <property type="entry name" value="LOR"/>
    <property type="match status" value="1"/>
</dbReference>
<name>A0AAF0UFN9_SOLVR</name>
<evidence type="ECO:0000313" key="3">
    <source>
        <dbReference type="Proteomes" id="UP001234989"/>
    </source>
</evidence>
<accession>A0AAF0UFN9</accession>
<dbReference type="SUPFAM" id="SSF54518">
    <property type="entry name" value="Tubby C-terminal domain-like"/>
    <property type="match status" value="1"/>
</dbReference>
<evidence type="ECO:0000256" key="1">
    <source>
        <dbReference type="ARBA" id="ARBA00005437"/>
    </source>
</evidence>
<gene>
    <name evidence="2" type="ORF">MTR67_038557</name>
</gene>
<keyword evidence="3" id="KW-1185">Reference proteome</keyword>